<accession>S4PGJ9</accession>
<reference evidence="1" key="1">
    <citation type="journal article" date="2013" name="BMC Genomics">
        <title>Unscrambling butterfly oogenesis.</title>
        <authorList>
            <person name="Carter J.M."/>
            <person name="Baker S.C."/>
            <person name="Pink R."/>
            <person name="Carter D.R."/>
            <person name="Collins A."/>
            <person name="Tomlin J."/>
            <person name="Gibbs M."/>
            <person name="Breuker C.J."/>
        </authorList>
    </citation>
    <scope>NUCLEOTIDE SEQUENCE</scope>
    <source>
        <tissue evidence="1">Ovary</tissue>
    </source>
</reference>
<protein>
    <recommendedName>
        <fullName evidence="2">C2H2-type domain-containing protein</fullName>
    </recommendedName>
</protein>
<reference evidence="1" key="2">
    <citation type="submission" date="2013-05" db="EMBL/GenBank/DDBJ databases">
        <authorList>
            <person name="Carter J.-M."/>
            <person name="Baker S.C."/>
            <person name="Pink R."/>
            <person name="Carter D.R.F."/>
            <person name="Collins A."/>
            <person name="Tomlin J."/>
            <person name="Gibbs M."/>
            <person name="Breuker C.J."/>
        </authorList>
    </citation>
    <scope>NUCLEOTIDE SEQUENCE</scope>
    <source>
        <tissue evidence="1">Ovary</tissue>
    </source>
</reference>
<evidence type="ECO:0008006" key="2">
    <source>
        <dbReference type="Google" id="ProtNLM"/>
    </source>
</evidence>
<dbReference type="EMBL" id="GAIX01006185">
    <property type="protein sequence ID" value="JAA86375.1"/>
    <property type="molecule type" value="Transcribed_RNA"/>
</dbReference>
<sequence length="162" mass="18771">MSLPLLRQPKTQVTLQQRTRQSQYEQQFIILTLKSSIKLVVTSDSFHCIVNVGDVFKCVLCNTNMDAEVELKENHKTLAEHHRLLKIYPYLEELGENLVRQIDSTNCFCTICSIVTSVHYVSRHVQNDEHMRELNKAVLRAETYKPCEEPPNVNTVDLNNKK</sequence>
<organism evidence="1">
    <name type="scientific">Pararge aegeria</name>
    <name type="common">speckled wood butterfly</name>
    <dbReference type="NCBI Taxonomy" id="116150"/>
    <lineage>
        <taxon>Eukaryota</taxon>
        <taxon>Metazoa</taxon>
        <taxon>Ecdysozoa</taxon>
        <taxon>Arthropoda</taxon>
        <taxon>Hexapoda</taxon>
        <taxon>Insecta</taxon>
        <taxon>Pterygota</taxon>
        <taxon>Neoptera</taxon>
        <taxon>Endopterygota</taxon>
        <taxon>Lepidoptera</taxon>
        <taxon>Glossata</taxon>
        <taxon>Ditrysia</taxon>
        <taxon>Papilionoidea</taxon>
        <taxon>Nymphalidae</taxon>
        <taxon>Satyrinae</taxon>
        <taxon>Satyrini</taxon>
        <taxon>Parargina</taxon>
        <taxon>Pararge</taxon>
    </lineage>
</organism>
<evidence type="ECO:0000313" key="1">
    <source>
        <dbReference type="EMBL" id="JAA86375.1"/>
    </source>
</evidence>
<dbReference type="AlphaFoldDB" id="S4PGJ9"/>
<name>S4PGJ9_9NEOP</name>
<proteinExistence type="predicted"/>